<gene>
    <name evidence="1" type="ORF">PKOR_11525</name>
</gene>
<dbReference type="EMBL" id="CP009621">
    <property type="protein sequence ID" value="AKD03642.1"/>
    <property type="molecule type" value="Genomic_DNA"/>
</dbReference>
<protein>
    <submittedName>
        <fullName evidence="1">Uncharacterized protein</fullName>
    </submittedName>
</protein>
<accession>A0A0E3UWT1</accession>
<evidence type="ECO:0000313" key="1">
    <source>
        <dbReference type="EMBL" id="AKD03642.1"/>
    </source>
</evidence>
<evidence type="ECO:0000313" key="2">
    <source>
        <dbReference type="Proteomes" id="UP000033109"/>
    </source>
</evidence>
<sequence length="62" mass="6728">MQALPNTNTSSTAGSIDINFLIIIKIKISKPPYLAATAYTYAVTALGYGTKKARSYAADFFY</sequence>
<name>A0A0E3UWT1_9BACT</name>
<keyword evidence="2" id="KW-1185">Reference proteome</keyword>
<organism evidence="1 2">
    <name type="scientific">Pontibacter korlensis</name>
    <dbReference type="NCBI Taxonomy" id="400092"/>
    <lineage>
        <taxon>Bacteria</taxon>
        <taxon>Pseudomonadati</taxon>
        <taxon>Bacteroidota</taxon>
        <taxon>Cytophagia</taxon>
        <taxon>Cytophagales</taxon>
        <taxon>Hymenobacteraceae</taxon>
        <taxon>Pontibacter</taxon>
    </lineage>
</organism>
<dbReference type="Proteomes" id="UP000033109">
    <property type="component" value="Chromosome"/>
</dbReference>
<dbReference type="AlphaFoldDB" id="A0A0E3UWT1"/>
<dbReference type="HOGENOM" id="CLU_2900342_0_0_10"/>
<dbReference type="KEGG" id="pko:PKOR_11525"/>
<reference evidence="1 2" key="1">
    <citation type="journal article" date="2015" name="Sci. Rep.">
        <title>Unraveling adaptation of Pontibacter korlensis to radiation and infertility in desert through complete genome and comparative transcriptomic analysis.</title>
        <authorList>
            <person name="Dai J."/>
            <person name="Dai W."/>
            <person name="Qiu C."/>
            <person name="Yang Z."/>
            <person name="Zhang Y."/>
            <person name="Zhou M."/>
            <person name="Zhang L."/>
            <person name="Fang C."/>
            <person name="Gao Q."/>
            <person name="Yang Q."/>
            <person name="Li X."/>
            <person name="Wang Z."/>
            <person name="Wang Z."/>
            <person name="Jia Z."/>
            <person name="Chen X."/>
        </authorList>
    </citation>
    <scope>NUCLEOTIDE SEQUENCE [LARGE SCALE GENOMIC DNA]</scope>
    <source>
        <strain evidence="1 2">X14-1T</strain>
    </source>
</reference>
<proteinExistence type="predicted"/>